<comment type="caution">
    <text evidence="2">The sequence shown here is derived from an EMBL/GenBank/DDBJ whole genome shotgun (WGS) entry which is preliminary data.</text>
</comment>
<evidence type="ECO:0000256" key="1">
    <source>
        <dbReference type="SAM" id="MobiDB-lite"/>
    </source>
</evidence>
<dbReference type="AlphaFoldDB" id="A0AAW0N8R0"/>
<protein>
    <submittedName>
        <fullName evidence="2">Uncharacterized protein</fullName>
    </submittedName>
</protein>
<keyword evidence="3" id="KW-1185">Reference proteome</keyword>
<feature type="region of interest" description="Disordered" evidence="1">
    <location>
        <begin position="71"/>
        <end position="100"/>
    </location>
</feature>
<dbReference type="EMBL" id="JBBPFD010000019">
    <property type="protein sequence ID" value="KAK7886610.1"/>
    <property type="molecule type" value="Genomic_DNA"/>
</dbReference>
<name>A0AAW0N8R0_9GOBI</name>
<organism evidence="2 3">
    <name type="scientific">Mugilogobius chulae</name>
    <name type="common">yellowstripe goby</name>
    <dbReference type="NCBI Taxonomy" id="88201"/>
    <lineage>
        <taxon>Eukaryota</taxon>
        <taxon>Metazoa</taxon>
        <taxon>Chordata</taxon>
        <taxon>Craniata</taxon>
        <taxon>Vertebrata</taxon>
        <taxon>Euteleostomi</taxon>
        <taxon>Actinopterygii</taxon>
        <taxon>Neopterygii</taxon>
        <taxon>Teleostei</taxon>
        <taxon>Neoteleostei</taxon>
        <taxon>Acanthomorphata</taxon>
        <taxon>Gobiaria</taxon>
        <taxon>Gobiiformes</taxon>
        <taxon>Gobioidei</taxon>
        <taxon>Gobiidae</taxon>
        <taxon>Gobionellinae</taxon>
        <taxon>Mugilogobius</taxon>
    </lineage>
</organism>
<dbReference type="Proteomes" id="UP001460270">
    <property type="component" value="Unassembled WGS sequence"/>
</dbReference>
<accession>A0AAW0N8R0</accession>
<reference evidence="3" key="1">
    <citation type="submission" date="2024-04" db="EMBL/GenBank/DDBJ databases">
        <title>Salinicola lusitanus LLJ914,a marine bacterium isolated from the Okinawa Trough.</title>
        <authorList>
            <person name="Li J."/>
        </authorList>
    </citation>
    <scope>NUCLEOTIDE SEQUENCE [LARGE SCALE GENOMIC DNA]</scope>
</reference>
<feature type="compositionally biased region" description="Basic and acidic residues" evidence="1">
    <location>
        <begin position="71"/>
        <end position="91"/>
    </location>
</feature>
<proteinExistence type="predicted"/>
<gene>
    <name evidence="2" type="ORF">WMY93_026231</name>
</gene>
<evidence type="ECO:0000313" key="3">
    <source>
        <dbReference type="Proteomes" id="UP001460270"/>
    </source>
</evidence>
<evidence type="ECO:0000313" key="2">
    <source>
        <dbReference type="EMBL" id="KAK7886610.1"/>
    </source>
</evidence>
<sequence length="136" mass="15309">MSADGRAAAAGGEEEEVVNGFLERTTTTWTRAQPSLLKRGIQNLQIYVSNMFQSAKNRSLGLVRQSGKGVLLEERRGTERERKRERVSERDRDEEEEERASCVWDGVFSAWVTNREHSEGVGGIRQAGEIANSRKL</sequence>